<dbReference type="GO" id="GO:0004749">
    <property type="term" value="F:ribose phosphate diphosphokinase activity"/>
    <property type="evidence" value="ECO:0007669"/>
    <property type="project" value="UniProtKB-EC"/>
</dbReference>
<evidence type="ECO:0000256" key="3">
    <source>
        <dbReference type="ARBA" id="ARBA00022602"/>
    </source>
</evidence>
<evidence type="ECO:0000256" key="5">
    <source>
        <dbReference type="ARBA" id="ARBA00022643"/>
    </source>
</evidence>
<keyword evidence="5" id="KW-0288">FMN</keyword>
<dbReference type="AlphaFoldDB" id="A0A819BAZ1"/>
<keyword evidence="3" id="KW-0637">Prenyltransferase</keyword>
<dbReference type="InterPro" id="IPR005946">
    <property type="entry name" value="Rib-P_diPkinase"/>
</dbReference>
<dbReference type="NCBIfam" id="TIGR01251">
    <property type="entry name" value="ribP_PPkin"/>
    <property type="match status" value="1"/>
</dbReference>
<gene>
    <name evidence="15" type="ORF">UXM345_LOCUS4395</name>
</gene>
<dbReference type="GO" id="GO:0005737">
    <property type="term" value="C:cytoplasm"/>
    <property type="evidence" value="ECO:0007669"/>
    <property type="project" value="TreeGrafter"/>
</dbReference>
<dbReference type="GO" id="GO:0006015">
    <property type="term" value="P:5-phosphoribose 1-diphosphate biosynthetic process"/>
    <property type="evidence" value="ECO:0007669"/>
    <property type="project" value="TreeGrafter"/>
</dbReference>
<evidence type="ECO:0000256" key="9">
    <source>
        <dbReference type="ARBA" id="ARBA00022777"/>
    </source>
</evidence>
<dbReference type="InterPro" id="IPR029099">
    <property type="entry name" value="Pribosyltran_N"/>
</dbReference>
<evidence type="ECO:0000256" key="8">
    <source>
        <dbReference type="ARBA" id="ARBA00022741"/>
    </source>
</evidence>
<keyword evidence="4" id="KW-0285">Flavoprotein</keyword>
<comment type="caution">
    <text evidence="15">The sequence shown here is derived from an EMBL/GenBank/DDBJ whole genome shotgun (WGS) entry which is preliminary data.</text>
</comment>
<dbReference type="NCBIfam" id="TIGR00421">
    <property type="entry name" value="ubiX_pad"/>
    <property type="match status" value="1"/>
</dbReference>
<dbReference type="PROSITE" id="PS51186">
    <property type="entry name" value="GNAT"/>
    <property type="match status" value="1"/>
</dbReference>
<comment type="pathway">
    <text evidence="1">Metabolic intermediate biosynthesis; 5-phospho-alpha-D-ribose 1-diphosphate biosynthesis; 5-phospho-alpha-D-ribose 1-diphosphate from D-ribose 5-phosphate (route I): step 1/1.</text>
</comment>
<dbReference type="GO" id="GO:0000287">
    <property type="term" value="F:magnesium ion binding"/>
    <property type="evidence" value="ECO:0007669"/>
    <property type="project" value="InterPro"/>
</dbReference>
<keyword evidence="10" id="KW-0067">ATP-binding</keyword>
<dbReference type="SUPFAM" id="SSF52507">
    <property type="entry name" value="Homo-oligomeric flavin-containing Cys decarboxylases, HFCD"/>
    <property type="match status" value="1"/>
</dbReference>
<evidence type="ECO:0000256" key="11">
    <source>
        <dbReference type="ARBA" id="ARBA00049535"/>
    </source>
</evidence>
<dbReference type="Proteomes" id="UP000663842">
    <property type="component" value="Unassembled WGS sequence"/>
</dbReference>
<dbReference type="InterPro" id="IPR000836">
    <property type="entry name" value="PRTase_dom"/>
</dbReference>
<protein>
    <recommendedName>
        <fullName evidence="14">N-acetyltransferase domain-containing protein</fullName>
    </recommendedName>
</protein>
<dbReference type="Gene3D" id="3.40.50.2020">
    <property type="match status" value="2"/>
</dbReference>
<dbReference type="Gene3D" id="3.40.630.30">
    <property type="match status" value="1"/>
</dbReference>
<dbReference type="CDD" id="cd06223">
    <property type="entry name" value="PRTases_typeI"/>
    <property type="match status" value="1"/>
</dbReference>
<dbReference type="Gene3D" id="3.40.50.1950">
    <property type="entry name" value="Flavin prenyltransferase-like"/>
    <property type="match status" value="1"/>
</dbReference>
<dbReference type="NCBIfam" id="NF004685">
    <property type="entry name" value="PRK06029.1"/>
    <property type="match status" value="1"/>
</dbReference>
<comment type="similarity">
    <text evidence="2 13">Belongs to the ribose-phosphate pyrophosphokinase family.</text>
</comment>
<dbReference type="FunFam" id="3.40.50.2020:FF:000014">
    <property type="entry name" value="Ribose-phosphate pyrophosphokinase 1"/>
    <property type="match status" value="1"/>
</dbReference>
<dbReference type="InterPro" id="IPR016181">
    <property type="entry name" value="Acyl_CoA_acyltransferase"/>
</dbReference>
<feature type="domain" description="N-acetyltransferase" evidence="14">
    <location>
        <begin position="4"/>
        <end position="197"/>
    </location>
</feature>
<dbReference type="HAMAP" id="MF_01984">
    <property type="entry name" value="ubiX_pad"/>
    <property type="match status" value="1"/>
</dbReference>
<dbReference type="EMBL" id="CAJOBF010000300">
    <property type="protein sequence ID" value="CAF3793818.1"/>
    <property type="molecule type" value="Genomic_DNA"/>
</dbReference>
<dbReference type="InterPro" id="IPR036551">
    <property type="entry name" value="Flavin_trans-like"/>
</dbReference>
<keyword evidence="8" id="KW-0547">Nucleotide-binding</keyword>
<dbReference type="Pfam" id="PF13523">
    <property type="entry name" value="Acetyltransf_8"/>
    <property type="match status" value="1"/>
</dbReference>
<dbReference type="Pfam" id="PF00156">
    <property type="entry name" value="Pribosyltran"/>
    <property type="match status" value="1"/>
</dbReference>
<organism evidence="15 16">
    <name type="scientific">Rotaria magnacalcarata</name>
    <dbReference type="NCBI Taxonomy" id="392030"/>
    <lineage>
        <taxon>Eukaryota</taxon>
        <taxon>Metazoa</taxon>
        <taxon>Spiralia</taxon>
        <taxon>Gnathifera</taxon>
        <taxon>Rotifera</taxon>
        <taxon>Eurotatoria</taxon>
        <taxon>Bdelloidea</taxon>
        <taxon>Philodinida</taxon>
        <taxon>Philodinidae</taxon>
        <taxon>Rotaria</taxon>
    </lineage>
</organism>
<dbReference type="FunFam" id="3.40.50.1950:FF:000001">
    <property type="entry name" value="Flavin prenyltransferase UbiX"/>
    <property type="match status" value="1"/>
</dbReference>
<dbReference type="InterPro" id="IPR029057">
    <property type="entry name" value="PRTase-like"/>
</dbReference>
<dbReference type="GO" id="GO:0004659">
    <property type="term" value="F:prenyltransferase activity"/>
    <property type="evidence" value="ECO:0007669"/>
    <property type="project" value="UniProtKB-KW"/>
</dbReference>
<evidence type="ECO:0000256" key="2">
    <source>
        <dbReference type="ARBA" id="ARBA00006478"/>
    </source>
</evidence>
<dbReference type="InterPro" id="IPR003382">
    <property type="entry name" value="Flavoprotein"/>
</dbReference>
<reference evidence="15" key="1">
    <citation type="submission" date="2021-02" db="EMBL/GenBank/DDBJ databases">
        <authorList>
            <person name="Nowell W R."/>
        </authorList>
    </citation>
    <scope>NUCLEOTIDE SEQUENCE</scope>
</reference>
<dbReference type="InterPro" id="IPR000182">
    <property type="entry name" value="GNAT_dom"/>
</dbReference>
<dbReference type="Pfam" id="PF02441">
    <property type="entry name" value="Flavoprotein"/>
    <property type="match status" value="1"/>
</dbReference>
<evidence type="ECO:0000256" key="10">
    <source>
        <dbReference type="ARBA" id="ARBA00022840"/>
    </source>
</evidence>
<evidence type="ECO:0000256" key="6">
    <source>
        <dbReference type="ARBA" id="ARBA00022679"/>
    </source>
</evidence>
<evidence type="ECO:0000256" key="4">
    <source>
        <dbReference type="ARBA" id="ARBA00022630"/>
    </source>
</evidence>
<evidence type="ECO:0000259" key="14">
    <source>
        <dbReference type="PROSITE" id="PS51186"/>
    </source>
</evidence>
<sequence length="563" mass="62939">MGDIAFAPLNESHLSLLLYWLETPHVKLWWDQDIKWTAELIQDKYAHYINGYKKFTIKEKTIEKPIHAFIILFKKMPIGYIQYYNKRDFPPEQEYDISELPASCAGLDWYIGEVEFTAKGIGTKALGTFLKEHVFSLFNHVLVDPDTTNTKAIHVYKKAGFTVIKKDQAINRLLKGLPKSLVINCLRQKLSMSHPVNDHLMELLLLVDTVKRDGAKNITALIPYFGYSRQDRCTYKYGPISASLVIKILEAAGVTKVVTLDLHSKQLEGVFNVPIINLDPASIFFPFYKDDINTVVVSPDIGVIINKTRDANNECSMSTIIGNVKNKKCIIIDDIVDSGSTLCKAAELLRSNGALNIEAYITHPVLSNTFIPNMTKEVKKIIISITGASGAIYGIRLLEILKEYDLETHLIISKSANLSIATETSLSINEIKNLADYVYNPSDIGAKISSGSFKVMGMIIAPCSMKTLSAIASGFENDLTIRAAGVMIKEQKKLALMTRETPLSPIHLENMLKLSRIGVAICPPVPAFYNKPTTLDDIVNHSITRVLDLFDIETNLIKRWQGV</sequence>
<dbReference type="SUPFAM" id="SSF55729">
    <property type="entry name" value="Acyl-CoA N-acyltransferases (Nat)"/>
    <property type="match status" value="1"/>
</dbReference>
<dbReference type="GO" id="GO:0016301">
    <property type="term" value="F:kinase activity"/>
    <property type="evidence" value="ECO:0007669"/>
    <property type="project" value="UniProtKB-KW"/>
</dbReference>
<dbReference type="SMART" id="SM01400">
    <property type="entry name" value="Pribosyltran_N"/>
    <property type="match status" value="1"/>
</dbReference>
<dbReference type="GO" id="GO:0002189">
    <property type="term" value="C:ribose phosphate diphosphokinase complex"/>
    <property type="evidence" value="ECO:0007669"/>
    <property type="project" value="TreeGrafter"/>
</dbReference>
<keyword evidence="7 13" id="KW-0545">Nucleotide biosynthesis</keyword>
<name>A0A819BAZ1_9BILA</name>
<evidence type="ECO:0000313" key="16">
    <source>
        <dbReference type="Proteomes" id="UP000663842"/>
    </source>
</evidence>
<comment type="similarity">
    <text evidence="12">Belongs to the UbiX/PAD1 family.</text>
</comment>
<dbReference type="PANTHER" id="PTHR10210">
    <property type="entry name" value="RIBOSE-PHOSPHATE DIPHOSPHOKINASE FAMILY MEMBER"/>
    <property type="match status" value="1"/>
</dbReference>
<dbReference type="GO" id="GO:0005524">
    <property type="term" value="F:ATP binding"/>
    <property type="evidence" value="ECO:0007669"/>
    <property type="project" value="UniProtKB-KW"/>
</dbReference>
<evidence type="ECO:0000313" key="15">
    <source>
        <dbReference type="EMBL" id="CAF3793818.1"/>
    </source>
</evidence>
<keyword evidence="9" id="KW-0418">Kinase</keyword>
<dbReference type="InterPro" id="IPR004507">
    <property type="entry name" value="UbiX-like"/>
</dbReference>
<proteinExistence type="inferred from homology"/>
<accession>A0A819BAZ1</accession>
<evidence type="ECO:0000256" key="12">
    <source>
        <dbReference type="ARBA" id="ARBA00060793"/>
    </source>
</evidence>
<evidence type="ECO:0000256" key="7">
    <source>
        <dbReference type="ARBA" id="ARBA00022727"/>
    </source>
</evidence>
<keyword evidence="6" id="KW-0808">Transferase</keyword>
<evidence type="ECO:0000256" key="1">
    <source>
        <dbReference type="ARBA" id="ARBA00004996"/>
    </source>
</evidence>
<dbReference type="GO" id="GO:0006164">
    <property type="term" value="P:purine nucleotide biosynthetic process"/>
    <property type="evidence" value="ECO:0007669"/>
    <property type="project" value="TreeGrafter"/>
</dbReference>
<evidence type="ECO:0000256" key="13">
    <source>
        <dbReference type="RuleBase" id="RU004324"/>
    </source>
</evidence>
<dbReference type="PANTHER" id="PTHR10210:SF32">
    <property type="entry name" value="RIBOSE-PHOSPHATE PYROPHOSPHOKINASE 2"/>
    <property type="match status" value="1"/>
</dbReference>
<dbReference type="Pfam" id="PF13793">
    <property type="entry name" value="Pribosyltran_N"/>
    <property type="match status" value="1"/>
</dbReference>
<dbReference type="SUPFAM" id="SSF53271">
    <property type="entry name" value="PRTase-like"/>
    <property type="match status" value="1"/>
</dbReference>
<dbReference type="GO" id="GO:0016747">
    <property type="term" value="F:acyltransferase activity, transferring groups other than amino-acyl groups"/>
    <property type="evidence" value="ECO:0007669"/>
    <property type="project" value="InterPro"/>
</dbReference>
<comment type="catalytic activity">
    <reaction evidence="11">
        <text>D-ribose 5-phosphate + ATP = 5-phospho-alpha-D-ribose 1-diphosphate + AMP + H(+)</text>
        <dbReference type="Rhea" id="RHEA:15609"/>
        <dbReference type="ChEBI" id="CHEBI:15378"/>
        <dbReference type="ChEBI" id="CHEBI:30616"/>
        <dbReference type="ChEBI" id="CHEBI:58017"/>
        <dbReference type="ChEBI" id="CHEBI:78346"/>
        <dbReference type="ChEBI" id="CHEBI:456215"/>
        <dbReference type="EC" id="2.7.6.1"/>
    </reaction>
</comment>